<dbReference type="InParanoid" id="A0A3N4LLM3"/>
<dbReference type="EMBL" id="ML121552">
    <property type="protein sequence ID" value="RPB22379.1"/>
    <property type="molecule type" value="Genomic_DNA"/>
</dbReference>
<sequence length="174" mass="19884">MLLPTDARYQTHITYRIDRFSEGIDKRKYKQKKRRRTAGSQMTNGKYGLIENRDSTTVPSITCAPPLQYHSFAKLPSSLIPHLHHLYSHVIHVLLISIIPPYVCFYCVHTVSSFFLPHNHIFQPRFTLYGPSHLVSSFLPLSLSTTNHLSNIRSPSISLLYPVILSSLISTCFS</sequence>
<dbReference type="Proteomes" id="UP000267821">
    <property type="component" value="Unassembled WGS sequence"/>
</dbReference>
<reference evidence="1 2" key="1">
    <citation type="journal article" date="2018" name="Nat. Ecol. Evol.">
        <title>Pezizomycetes genomes reveal the molecular basis of ectomycorrhizal truffle lifestyle.</title>
        <authorList>
            <person name="Murat C."/>
            <person name="Payen T."/>
            <person name="Noel B."/>
            <person name="Kuo A."/>
            <person name="Morin E."/>
            <person name="Chen J."/>
            <person name="Kohler A."/>
            <person name="Krizsan K."/>
            <person name="Balestrini R."/>
            <person name="Da Silva C."/>
            <person name="Montanini B."/>
            <person name="Hainaut M."/>
            <person name="Levati E."/>
            <person name="Barry K.W."/>
            <person name="Belfiori B."/>
            <person name="Cichocki N."/>
            <person name="Clum A."/>
            <person name="Dockter R.B."/>
            <person name="Fauchery L."/>
            <person name="Guy J."/>
            <person name="Iotti M."/>
            <person name="Le Tacon F."/>
            <person name="Lindquist E.A."/>
            <person name="Lipzen A."/>
            <person name="Malagnac F."/>
            <person name="Mello A."/>
            <person name="Molinier V."/>
            <person name="Miyauchi S."/>
            <person name="Poulain J."/>
            <person name="Riccioni C."/>
            <person name="Rubini A."/>
            <person name="Sitrit Y."/>
            <person name="Splivallo R."/>
            <person name="Traeger S."/>
            <person name="Wang M."/>
            <person name="Zifcakova L."/>
            <person name="Wipf D."/>
            <person name="Zambonelli A."/>
            <person name="Paolocci F."/>
            <person name="Nowrousian M."/>
            <person name="Ottonello S."/>
            <person name="Baldrian P."/>
            <person name="Spatafora J.W."/>
            <person name="Henrissat B."/>
            <person name="Nagy L.G."/>
            <person name="Aury J.M."/>
            <person name="Wincker P."/>
            <person name="Grigoriev I.V."/>
            <person name="Bonfante P."/>
            <person name="Martin F.M."/>
        </authorList>
    </citation>
    <scope>NUCLEOTIDE SEQUENCE [LARGE SCALE GENOMIC DNA]</scope>
    <source>
        <strain evidence="1 2">ATCC MYA-4762</strain>
    </source>
</reference>
<keyword evidence="2" id="KW-1185">Reference proteome</keyword>
<gene>
    <name evidence="1" type="ORF">L211DRAFT_336040</name>
</gene>
<organism evidence="1 2">
    <name type="scientific">Terfezia boudieri ATCC MYA-4762</name>
    <dbReference type="NCBI Taxonomy" id="1051890"/>
    <lineage>
        <taxon>Eukaryota</taxon>
        <taxon>Fungi</taxon>
        <taxon>Dikarya</taxon>
        <taxon>Ascomycota</taxon>
        <taxon>Pezizomycotina</taxon>
        <taxon>Pezizomycetes</taxon>
        <taxon>Pezizales</taxon>
        <taxon>Pezizaceae</taxon>
        <taxon>Terfezia</taxon>
    </lineage>
</organism>
<evidence type="ECO:0000313" key="1">
    <source>
        <dbReference type="EMBL" id="RPB22379.1"/>
    </source>
</evidence>
<name>A0A3N4LLM3_9PEZI</name>
<accession>A0A3N4LLM3</accession>
<dbReference type="AlphaFoldDB" id="A0A3N4LLM3"/>
<evidence type="ECO:0000313" key="2">
    <source>
        <dbReference type="Proteomes" id="UP000267821"/>
    </source>
</evidence>
<protein>
    <submittedName>
        <fullName evidence="1">Uncharacterized protein</fullName>
    </submittedName>
</protein>
<proteinExistence type="predicted"/>